<evidence type="ECO:0000256" key="1">
    <source>
        <dbReference type="SAM" id="Phobius"/>
    </source>
</evidence>
<keyword evidence="1" id="KW-0812">Transmembrane</keyword>
<reference evidence="2" key="1">
    <citation type="submission" date="2021-05" db="EMBL/GenBank/DDBJ databases">
        <authorList>
            <person name="Alioto T."/>
            <person name="Alioto T."/>
            <person name="Gomez Garrido J."/>
        </authorList>
    </citation>
    <scope>NUCLEOTIDE SEQUENCE</scope>
</reference>
<keyword evidence="1" id="KW-0472">Membrane</keyword>
<dbReference type="EMBL" id="HBUF01343452">
    <property type="protein sequence ID" value="CAG6706685.1"/>
    <property type="molecule type" value="Transcribed_RNA"/>
</dbReference>
<protein>
    <submittedName>
        <fullName evidence="2">Uncharacterized protein</fullName>
    </submittedName>
</protein>
<dbReference type="EMBL" id="HBUF01023067">
    <property type="protein sequence ID" value="CAG6611854.1"/>
    <property type="molecule type" value="Transcribed_RNA"/>
</dbReference>
<dbReference type="EMBL" id="HBUF01023066">
    <property type="protein sequence ID" value="CAG6611851.1"/>
    <property type="molecule type" value="Transcribed_RNA"/>
</dbReference>
<dbReference type="EMBL" id="HBUF01343453">
    <property type="protein sequence ID" value="CAG6706689.1"/>
    <property type="molecule type" value="Transcribed_RNA"/>
</dbReference>
<dbReference type="AlphaFoldDB" id="A0A8D8LV38"/>
<feature type="transmembrane region" description="Helical" evidence="1">
    <location>
        <begin position="45"/>
        <end position="67"/>
    </location>
</feature>
<keyword evidence="1" id="KW-1133">Transmembrane helix</keyword>
<proteinExistence type="predicted"/>
<dbReference type="EMBL" id="HBUF01023068">
    <property type="protein sequence ID" value="CAG6611857.1"/>
    <property type="molecule type" value="Transcribed_RNA"/>
</dbReference>
<dbReference type="EMBL" id="HBUF01237633">
    <property type="protein sequence ID" value="CAG6675737.1"/>
    <property type="molecule type" value="Transcribed_RNA"/>
</dbReference>
<dbReference type="EMBL" id="HBUF01343454">
    <property type="protein sequence ID" value="CAG6706693.1"/>
    <property type="molecule type" value="Transcribed_RNA"/>
</dbReference>
<sequence>MKRNSSVKSLSCVKSPRTGFPSQGKDFTFVPYPTELWFTRDNSRLINSGSISWILAILCLIPTWRWFIQDFPPTHSLVGRELILFDAWLTTVKSTQSAVT</sequence>
<accession>A0A8D8LV38</accession>
<evidence type="ECO:0000313" key="2">
    <source>
        <dbReference type="EMBL" id="CAG6611851.1"/>
    </source>
</evidence>
<organism evidence="2">
    <name type="scientific">Cacopsylla melanoneura</name>
    <dbReference type="NCBI Taxonomy" id="428564"/>
    <lineage>
        <taxon>Eukaryota</taxon>
        <taxon>Metazoa</taxon>
        <taxon>Ecdysozoa</taxon>
        <taxon>Arthropoda</taxon>
        <taxon>Hexapoda</taxon>
        <taxon>Insecta</taxon>
        <taxon>Pterygota</taxon>
        <taxon>Neoptera</taxon>
        <taxon>Paraneoptera</taxon>
        <taxon>Hemiptera</taxon>
        <taxon>Sternorrhyncha</taxon>
        <taxon>Psylloidea</taxon>
        <taxon>Psyllidae</taxon>
        <taxon>Psyllinae</taxon>
        <taxon>Cacopsylla</taxon>
    </lineage>
</organism>
<dbReference type="EMBL" id="HBUF01023065">
    <property type="protein sequence ID" value="CAG6611848.1"/>
    <property type="molecule type" value="Transcribed_RNA"/>
</dbReference>
<name>A0A8D8LV38_9HEMI</name>